<dbReference type="InterPro" id="IPR011051">
    <property type="entry name" value="RmlC_Cupin_sf"/>
</dbReference>
<dbReference type="FunFam" id="3.90.550.10:FF:000046">
    <property type="entry name" value="Mannose-1-phosphate guanylyltransferase (GDP)"/>
    <property type="match status" value="1"/>
</dbReference>
<evidence type="ECO:0000256" key="6">
    <source>
        <dbReference type="ARBA" id="ARBA00023134"/>
    </source>
</evidence>
<evidence type="ECO:0000256" key="8">
    <source>
        <dbReference type="RuleBase" id="RU004190"/>
    </source>
</evidence>
<dbReference type="CDD" id="cd02213">
    <property type="entry name" value="cupin_PMI_typeII_C"/>
    <property type="match status" value="1"/>
</dbReference>
<name>A0A329M2G5_9BACL</name>
<dbReference type="FunFam" id="2.60.120.10:FF:000032">
    <property type="entry name" value="Mannose-1-phosphate guanylyltransferase/mannose-6-phosphate isomerase"/>
    <property type="match status" value="1"/>
</dbReference>
<dbReference type="GO" id="GO:0009298">
    <property type="term" value="P:GDP-mannose biosynthetic process"/>
    <property type="evidence" value="ECO:0007669"/>
    <property type="project" value="TreeGrafter"/>
</dbReference>
<protein>
    <recommendedName>
        <fullName evidence="2">mannose-1-phosphate guanylyltransferase</fullName>
        <ecNumber evidence="2">2.7.7.13</ecNumber>
    </recommendedName>
</protein>
<accession>A0A329M2G5</accession>
<dbReference type="InterPro" id="IPR051161">
    <property type="entry name" value="Mannose-6P_isomerase_type2"/>
</dbReference>
<dbReference type="InterPro" id="IPR014710">
    <property type="entry name" value="RmlC-like_jellyroll"/>
</dbReference>
<feature type="domain" description="Nucleotidyl transferase" evidence="9">
    <location>
        <begin position="3"/>
        <end position="272"/>
    </location>
</feature>
<organism evidence="12 13">
    <name type="scientific">Paenibacillus contaminans</name>
    <dbReference type="NCBI Taxonomy" id="450362"/>
    <lineage>
        <taxon>Bacteria</taxon>
        <taxon>Bacillati</taxon>
        <taxon>Bacillota</taxon>
        <taxon>Bacilli</taxon>
        <taxon>Bacillales</taxon>
        <taxon>Paenibacillaceae</taxon>
        <taxon>Paenibacillus</taxon>
    </lineage>
</organism>
<dbReference type="InterPro" id="IPR049577">
    <property type="entry name" value="GMPP_N"/>
</dbReference>
<dbReference type="GO" id="GO:0004475">
    <property type="term" value="F:mannose-1-phosphate guanylyltransferase (GTP) activity"/>
    <property type="evidence" value="ECO:0007669"/>
    <property type="project" value="UniProtKB-EC"/>
</dbReference>
<dbReference type="Pfam" id="PF22640">
    <property type="entry name" value="ManC_GMP_beta-helix"/>
    <property type="match status" value="1"/>
</dbReference>
<dbReference type="EMBL" id="QMFB01000028">
    <property type="protein sequence ID" value="RAV13792.1"/>
    <property type="molecule type" value="Genomic_DNA"/>
</dbReference>
<dbReference type="RefSeq" id="WP_113035183.1">
    <property type="nucleotide sequence ID" value="NZ_QMFB01000028.1"/>
</dbReference>
<dbReference type="SUPFAM" id="SSF53448">
    <property type="entry name" value="Nucleotide-diphospho-sugar transferases"/>
    <property type="match status" value="1"/>
</dbReference>
<evidence type="ECO:0000259" key="10">
    <source>
        <dbReference type="Pfam" id="PF01050"/>
    </source>
</evidence>
<evidence type="ECO:0000313" key="12">
    <source>
        <dbReference type="EMBL" id="RAV13792.1"/>
    </source>
</evidence>
<evidence type="ECO:0000313" key="13">
    <source>
        <dbReference type="Proteomes" id="UP000250369"/>
    </source>
</evidence>
<evidence type="ECO:0000256" key="2">
    <source>
        <dbReference type="ARBA" id="ARBA00012387"/>
    </source>
</evidence>
<dbReference type="OrthoDB" id="9806359at2"/>
<comment type="similarity">
    <text evidence="1 8">Belongs to the mannose-6-phosphate isomerase type 2 family.</text>
</comment>
<dbReference type="InterPro" id="IPR005835">
    <property type="entry name" value="NTP_transferase_dom"/>
</dbReference>
<dbReference type="InterPro" id="IPR001538">
    <property type="entry name" value="Man6P_isomerase-2_C"/>
</dbReference>
<evidence type="ECO:0000259" key="11">
    <source>
        <dbReference type="Pfam" id="PF22640"/>
    </source>
</evidence>
<keyword evidence="3 12" id="KW-0808">Transferase</keyword>
<keyword evidence="6" id="KW-0342">GTP-binding</keyword>
<dbReference type="GO" id="GO:0005525">
    <property type="term" value="F:GTP binding"/>
    <property type="evidence" value="ECO:0007669"/>
    <property type="project" value="UniProtKB-KW"/>
</dbReference>
<feature type="domain" description="Mannose-6-phosphate isomerase type II C-terminal" evidence="10">
    <location>
        <begin position="337"/>
        <end position="450"/>
    </location>
</feature>
<keyword evidence="13" id="KW-1185">Reference proteome</keyword>
<sequence>MINIILCGGSGTRLWPLSRELFPKQFIKLFNGQSLFQETLQRNKGICEQFIIVSNKEQHFLALDQLEKLQVGSTRFILESAARNTAPAIALACLAVDPDEIVLVTPSDHLITETEEYKESVKQAEGLARDGYLVTFGIKPTHAETGYGYIQSDGYDVISFKEKPDLETAKQYISDGRFFWNSGMFVFRAGTFLRELETVAVNVYEATSNAFQSSDGMDPILIGRREMESIPSISVDYAVMEKSKKVKVIPSQFGWSDLGSFDAVYNEFDKDEHGNTLNENYINVDSGKNLIISDRTVATVDIEDLIIVDTDDALLITKKGSSMKVKEVVNQLNEINSSLTNVHVTTYRPWGSYTLLEESGGYKIRRTIVKPGCKLTMQKHYHRNEHWIVLSGTAKVTLGDREVIIRPNESTYIPISELHRLENPGKIDLVLIEVQTGEYLSEDDIVRVGDLRDK</sequence>
<keyword evidence="5" id="KW-0547">Nucleotide-binding</keyword>
<dbReference type="InterPro" id="IPR006375">
    <property type="entry name" value="Man1P_GuaTrfase/Man6P_Isoase"/>
</dbReference>
<dbReference type="PANTHER" id="PTHR46390">
    <property type="entry name" value="MANNOSE-1-PHOSPHATE GUANYLYLTRANSFERASE"/>
    <property type="match status" value="1"/>
</dbReference>
<gene>
    <name evidence="12" type="ORF">DQG23_32425</name>
</gene>
<proteinExistence type="inferred from homology"/>
<evidence type="ECO:0000256" key="7">
    <source>
        <dbReference type="ARBA" id="ARBA00047343"/>
    </source>
</evidence>
<dbReference type="GO" id="GO:0016853">
    <property type="term" value="F:isomerase activity"/>
    <property type="evidence" value="ECO:0007669"/>
    <property type="project" value="UniProtKB-KW"/>
</dbReference>
<dbReference type="NCBIfam" id="TIGR01479">
    <property type="entry name" value="GMP_PMI"/>
    <property type="match status" value="1"/>
</dbReference>
<comment type="caution">
    <text evidence="12">The sequence shown here is derived from an EMBL/GenBank/DDBJ whole genome shotgun (WGS) entry which is preliminary data.</text>
</comment>
<evidence type="ECO:0000256" key="1">
    <source>
        <dbReference type="ARBA" id="ARBA00006115"/>
    </source>
</evidence>
<evidence type="ECO:0000256" key="4">
    <source>
        <dbReference type="ARBA" id="ARBA00022695"/>
    </source>
</evidence>
<dbReference type="Proteomes" id="UP000250369">
    <property type="component" value="Unassembled WGS sequence"/>
</dbReference>
<dbReference type="Pfam" id="PF00483">
    <property type="entry name" value="NTP_transferase"/>
    <property type="match status" value="1"/>
</dbReference>
<dbReference type="PANTHER" id="PTHR46390:SF1">
    <property type="entry name" value="MANNOSE-1-PHOSPHATE GUANYLYLTRANSFERASE"/>
    <property type="match status" value="1"/>
</dbReference>
<feature type="domain" description="MannoseP isomerase/GMP-like beta-helix" evidence="11">
    <location>
        <begin position="280"/>
        <end position="332"/>
    </location>
</feature>
<evidence type="ECO:0000256" key="3">
    <source>
        <dbReference type="ARBA" id="ARBA00022679"/>
    </source>
</evidence>
<keyword evidence="12" id="KW-0413">Isomerase</keyword>
<dbReference type="SUPFAM" id="SSF51182">
    <property type="entry name" value="RmlC-like cupins"/>
    <property type="match status" value="1"/>
</dbReference>
<keyword evidence="4 12" id="KW-0548">Nucleotidyltransferase</keyword>
<dbReference type="CDD" id="cd02509">
    <property type="entry name" value="GDP-M1P_Guanylyltransferase"/>
    <property type="match status" value="1"/>
</dbReference>
<dbReference type="GO" id="GO:0000271">
    <property type="term" value="P:polysaccharide biosynthetic process"/>
    <property type="evidence" value="ECO:0007669"/>
    <property type="project" value="InterPro"/>
</dbReference>
<dbReference type="AlphaFoldDB" id="A0A329M2G5"/>
<reference evidence="12 13" key="1">
    <citation type="journal article" date="2009" name="Int. J. Syst. Evol. Microbiol.">
        <title>Paenibacillus contaminans sp. nov., isolated from a contaminated laboratory plate.</title>
        <authorList>
            <person name="Chou J.H."/>
            <person name="Lee J.H."/>
            <person name="Lin M.C."/>
            <person name="Chang P.S."/>
            <person name="Arun A.B."/>
            <person name="Young C.C."/>
            <person name="Chen W.M."/>
        </authorList>
    </citation>
    <scope>NUCLEOTIDE SEQUENCE [LARGE SCALE GENOMIC DNA]</scope>
    <source>
        <strain evidence="12 13">CKOBP-6</strain>
    </source>
</reference>
<evidence type="ECO:0000259" key="9">
    <source>
        <dbReference type="Pfam" id="PF00483"/>
    </source>
</evidence>
<dbReference type="EC" id="2.7.7.13" evidence="2"/>
<evidence type="ECO:0000256" key="5">
    <source>
        <dbReference type="ARBA" id="ARBA00022741"/>
    </source>
</evidence>
<dbReference type="Gene3D" id="2.60.120.10">
    <property type="entry name" value="Jelly Rolls"/>
    <property type="match status" value="1"/>
</dbReference>
<dbReference type="InterPro" id="IPR029044">
    <property type="entry name" value="Nucleotide-diphossugar_trans"/>
</dbReference>
<dbReference type="Gene3D" id="3.90.550.10">
    <property type="entry name" value="Spore Coat Polysaccharide Biosynthesis Protein SpsA, Chain A"/>
    <property type="match status" value="1"/>
</dbReference>
<comment type="catalytic activity">
    <reaction evidence="7">
        <text>alpha-D-mannose 1-phosphate + GTP + H(+) = GDP-alpha-D-mannose + diphosphate</text>
        <dbReference type="Rhea" id="RHEA:15229"/>
        <dbReference type="ChEBI" id="CHEBI:15378"/>
        <dbReference type="ChEBI" id="CHEBI:33019"/>
        <dbReference type="ChEBI" id="CHEBI:37565"/>
        <dbReference type="ChEBI" id="CHEBI:57527"/>
        <dbReference type="ChEBI" id="CHEBI:58409"/>
        <dbReference type="EC" id="2.7.7.13"/>
    </reaction>
</comment>
<dbReference type="InterPro" id="IPR054566">
    <property type="entry name" value="ManC/GMP-like_b-helix"/>
</dbReference>
<dbReference type="Pfam" id="PF01050">
    <property type="entry name" value="MannoseP_isomer"/>
    <property type="match status" value="1"/>
</dbReference>